<proteinExistence type="predicted"/>
<dbReference type="Proteomes" id="UP001166286">
    <property type="component" value="Unassembled WGS sequence"/>
</dbReference>
<sequence>MFQLKKSAVVSVLVRLAAALPGLPSHIAVGLQARGLPAGVPACSTNDPSFSTATSQWANDDGQGYYAGSDCNNGGKGSQHCWTDYFLIAAVNYYDGWQLSDSIDCGSTQTCEHAQASQQQSCTTFGWSATATISTSIEGGIGDTLKLTDIYTISAGLNGNVQDCQQTTNTDTCTWSDMECHSIWQSPMKVQVLGYIRRSCNTARDGTNIPVDQQQAHRTDGYYTVGMEDFSFDLPTTSTILGCAAFCNETTYPDPAPGPGPTQYPWQSS</sequence>
<name>A0AA39R732_9LECA</name>
<organism evidence="2 3">
    <name type="scientific">Cladonia borealis</name>
    <dbReference type="NCBI Taxonomy" id="184061"/>
    <lineage>
        <taxon>Eukaryota</taxon>
        <taxon>Fungi</taxon>
        <taxon>Dikarya</taxon>
        <taxon>Ascomycota</taxon>
        <taxon>Pezizomycotina</taxon>
        <taxon>Lecanoromycetes</taxon>
        <taxon>OSLEUM clade</taxon>
        <taxon>Lecanoromycetidae</taxon>
        <taxon>Lecanorales</taxon>
        <taxon>Lecanorineae</taxon>
        <taxon>Cladoniaceae</taxon>
        <taxon>Cladonia</taxon>
    </lineage>
</organism>
<keyword evidence="3" id="KW-1185">Reference proteome</keyword>
<evidence type="ECO:0000256" key="1">
    <source>
        <dbReference type="SAM" id="SignalP"/>
    </source>
</evidence>
<evidence type="ECO:0000313" key="3">
    <source>
        <dbReference type="Proteomes" id="UP001166286"/>
    </source>
</evidence>
<comment type="caution">
    <text evidence="2">The sequence shown here is derived from an EMBL/GenBank/DDBJ whole genome shotgun (WGS) entry which is preliminary data.</text>
</comment>
<reference evidence="2" key="1">
    <citation type="submission" date="2023-03" db="EMBL/GenBank/DDBJ databases">
        <title>Complete genome of Cladonia borealis.</title>
        <authorList>
            <person name="Park H."/>
        </authorList>
    </citation>
    <scope>NUCLEOTIDE SEQUENCE</scope>
    <source>
        <strain evidence="2">ANT050790</strain>
    </source>
</reference>
<evidence type="ECO:0000313" key="2">
    <source>
        <dbReference type="EMBL" id="KAK0515015.1"/>
    </source>
</evidence>
<feature type="signal peptide" evidence="1">
    <location>
        <begin position="1"/>
        <end position="19"/>
    </location>
</feature>
<feature type="chain" id="PRO_5041445310" evidence="1">
    <location>
        <begin position="20"/>
        <end position="269"/>
    </location>
</feature>
<protein>
    <submittedName>
        <fullName evidence="2">Uncharacterized protein</fullName>
    </submittedName>
</protein>
<dbReference type="AlphaFoldDB" id="A0AA39R732"/>
<accession>A0AA39R732</accession>
<gene>
    <name evidence="2" type="ORF">JMJ35_002394</name>
</gene>
<keyword evidence="1" id="KW-0732">Signal</keyword>
<dbReference type="EMBL" id="JAFEKC020000004">
    <property type="protein sequence ID" value="KAK0515015.1"/>
    <property type="molecule type" value="Genomic_DNA"/>
</dbReference>